<evidence type="ECO:0000313" key="3">
    <source>
        <dbReference type="Proteomes" id="UP000701853"/>
    </source>
</evidence>
<protein>
    <submittedName>
        <fullName evidence="2">Uncharacterized protein</fullName>
    </submittedName>
</protein>
<dbReference type="AlphaFoldDB" id="A0A8J5XST9"/>
<accession>A0A8J5XST9</accession>
<dbReference type="Proteomes" id="UP000701853">
    <property type="component" value="Chromosome 12"/>
</dbReference>
<gene>
    <name evidence="2" type="ORF">CXB51_032444</name>
</gene>
<evidence type="ECO:0000313" key="2">
    <source>
        <dbReference type="EMBL" id="KAG8475676.1"/>
    </source>
</evidence>
<feature type="transmembrane region" description="Helical" evidence="1">
    <location>
        <begin position="44"/>
        <end position="66"/>
    </location>
</feature>
<evidence type="ECO:0000256" key="1">
    <source>
        <dbReference type="SAM" id="Phobius"/>
    </source>
</evidence>
<organism evidence="2 3">
    <name type="scientific">Gossypium anomalum</name>
    <dbReference type="NCBI Taxonomy" id="47600"/>
    <lineage>
        <taxon>Eukaryota</taxon>
        <taxon>Viridiplantae</taxon>
        <taxon>Streptophyta</taxon>
        <taxon>Embryophyta</taxon>
        <taxon>Tracheophyta</taxon>
        <taxon>Spermatophyta</taxon>
        <taxon>Magnoliopsida</taxon>
        <taxon>eudicotyledons</taxon>
        <taxon>Gunneridae</taxon>
        <taxon>Pentapetalae</taxon>
        <taxon>rosids</taxon>
        <taxon>malvids</taxon>
        <taxon>Malvales</taxon>
        <taxon>Malvaceae</taxon>
        <taxon>Malvoideae</taxon>
        <taxon>Gossypium</taxon>
    </lineage>
</organism>
<dbReference type="EMBL" id="JAHUZN010000012">
    <property type="protein sequence ID" value="KAG8475676.1"/>
    <property type="molecule type" value="Genomic_DNA"/>
</dbReference>
<reference evidence="2 3" key="1">
    <citation type="journal article" date="2021" name="bioRxiv">
        <title>The Gossypium anomalum genome as a resource for cotton improvement and evolutionary analysis of hybrid incompatibility.</title>
        <authorList>
            <person name="Grover C.E."/>
            <person name="Yuan D."/>
            <person name="Arick M.A."/>
            <person name="Miller E.R."/>
            <person name="Hu G."/>
            <person name="Peterson D.G."/>
            <person name="Wendel J.F."/>
            <person name="Udall J.A."/>
        </authorList>
    </citation>
    <scope>NUCLEOTIDE SEQUENCE [LARGE SCALE GENOMIC DNA]</scope>
    <source>
        <strain evidence="2">JFW-Udall</strain>
        <tissue evidence="2">Leaf</tissue>
    </source>
</reference>
<keyword evidence="1" id="KW-0812">Transmembrane</keyword>
<keyword evidence="3" id="KW-1185">Reference proteome</keyword>
<proteinExistence type="predicted"/>
<keyword evidence="1" id="KW-0472">Membrane</keyword>
<name>A0A8J5XST9_9ROSI</name>
<sequence>MNPSRLHLSSNQAPSKHSFPPLLFKSSISFPRIRPKFDKTKVKALISFFLLSPFYTVRFFDMWYIMSWFVLPSLESPNEDLEFQTRP</sequence>
<keyword evidence="1" id="KW-1133">Transmembrane helix</keyword>
<comment type="caution">
    <text evidence="2">The sequence shown here is derived from an EMBL/GenBank/DDBJ whole genome shotgun (WGS) entry which is preliminary data.</text>
</comment>